<proteinExistence type="predicted"/>
<comment type="caution">
    <text evidence="2">The sequence shown here is derived from an EMBL/GenBank/DDBJ whole genome shotgun (WGS) entry which is preliminary data.</text>
</comment>
<evidence type="ECO:0000313" key="2">
    <source>
        <dbReference type="EMBL" id="KAJ1090856.1"/>
    </source>
</evidence>
<keyword evidence="3" id="KW-1185">Reference proteome</keyword>
<reference evidence="2" key="1">
    <citation type="journal article" date="2022" name="bioRxiv">
        <title>Sequencing and chromosome-scale assembly of the giantPleurodeles waltlgenome.</title>
        <authorList>
            <person name="Brown T."/>
            <person name="Elewa A."/>
            <person name="Iarovenko S."/>
            <person name="Subramanian E."/>
            <person name="Araus A.J."/>
            <person name="Petzold A."/>
            <person name="Susuki M."/>
            <person name="Suzuki K.-i.T."/>
            <person name="Hayashi T."/>
            <person name="Toyoda A."/>
            <person name="Oliveira C."/>
            <person name="Osipova E."/>
            <person name="Leigh N.D."/>
            <person name="Simon A."/>
            <person name="Yun M.H."/>
        </authorList>
    </citation>
    <scope>NUCLEOTIDE SEQUENCE</scope>
    <source>
        <strain evidence="2">20211129_DDA</strain>
        <tissue evidence="2">Liver</tissue>
    </source>
</reference>
<accession>A0AAV7LGT0</accession>
<sequence length="185" mass="19813">MSRPSGPAPEQQRQEQVLLQALRGLTIAPGQGSWLHPALGPSWPVRHATSQDPAGALQSQAFTVVSDTAQRWYLAPQGQPPAVLEDPTGLLLHGCLDEPLIWPTPARGPSRSLARSPVQTTPDMRATTNRGPTQSVAVGRSCSVPPDAECCVLYCPVLRCTSPLSLIPASNPWRSLTCTASFFQD</sequence>
<name>A0AAV7LGT0_PLEWA</name>
<evidence type="ECO:0000313" key="3">
    <source>
        <dbReference type="Proteomes" id="UP001066276"/>
    </source>
</evidence>
<protein>
    <submittedName>
        <fullName evidence="2">Uncharacterized protein</fullName>
    </submittedName>
</protein>
<evidence type="ECO:0000256" key="1">
    <source>
        <dbReference type="SAM" id="MobiDB-lite"/>
    </source>
</evidence>
<feature type="region of interest" description="Disordered" evidence="1">
    <location>
        <begin position="106"/>
        <end position="135"/>
    </location>
</feature>
<dbReference type="Proteomes" id="UP001066276">
    <property type="component" value="Chromosome 11"/>
</dbReference>
<gene>
    <name evidence="2" type="ORF">NDU88_003984</name>
</gene>
<dbReference type="AlphaFoldDB" id="A0AAV7LGT0"/>
<dbReference type="EMBL" id="JANPWB010000015">
    <property type="protein sequence ID" value="KAJ1090856.1"/>
    <property type="molecule type" value="Genomic_DNA"/>
</dbReference>
<feature type="compositionally biased region" description="Polar residues" evidence="1">
    <location>
        <begin position="117"/>
        <end position="135"/>
    </location>
</feature>
<organism evidence="2 3">
    <name type="scientific">Pleurodeles waltl</name>
    <name type="common">Iberian ribbed newt</name>
    <dbReference type="NCBI Taxonomy" id="8319"/>
    <lineage>
        <taxon>Eukaryota</taxon>
        <taxon>Metazoa</taxon>
        <taxon>Chordata</taxon>
        <taxon>Craniata</taxon>
        <taxon>Vertebrata</taxon>
        <taxon>Euteleostomi</taxon>
        <taxon>Amphibia</taxon>
        <taxon>Batrachia</taxon>
        <taxon>Caudata</taxon>
        <taxon>Salamandroidea</taxon>
        <taxon>Salamandridae</taxon>
        <taxon>Pleurodelinae</taxon>
        <taxon>Pleurodeles</taxon>
    </lineage>
</organism>